<evidence type="ECO:0000313" key="2">
    <source>
        <dbReference type="Proteomes" id="UP000789901"/>
    </source>
</evidence>
<feature type="non-terminal residue" evidence="1">
    <location>
        <position position="1"/>
    </location>
</feature>
<protein>
    <submittedName>
        <fullName evidence="1">17219_t:CDS:1</fullName>
    </submittedName>
</protein>
<evidence type="ECO:0000313" key="1">
    <source>
        <dbReference type="EMBL" id="CAG8718747.1"/>
    </source>
</evidence>
<gene>
    <name evidence="1" type="ORF">GMARGA_LOCUS13339</name>
</gene>
<reference evidence="1 2" key="1">
    <citation type="submission" date="2021-06" db="EMBL/GenBank/DDBJ databases">
        <authorList>
            <person name="Kallberg Y."/>
            <person name="Tangrot J."/>
            <person name="Rosling A."/>
        </authorList>
    </citation>
    <scope>NUCLEOTIDE SEQUENCE [LARGE SCALE GENOMIC DNA]</scope>
    <source>
        <strain evidence="1 2">120-4 pot B 10/14</strain>
    </source>
</reference>
<dbReference type="Proteomes" id="UP000789901">
    <property type="component" value="Unassembled WGS sequence"/>
</dbReference>
<keyword evidence="2" id="KW-1185">Reference proteome</keyword>
<proteinExistence type="predicted"/>
<name>A0ABN7V395_GIGMA</name>
<sequence length="585" mass="67167">DQEYLRYQRDLEKLISGNLLAQNGNSCVKKLKGFVLTMGKVSYLSMSVLFNVEYADNLSNVVPTVLFSWNNTSLATVLGFVLAMGKNEKKLPQIIDFWSLESEKLNYENAIDVEQKRLEFLKARGTVQAYEIGNNYLSRTSSVVENINIKNLSGETTFLATTSTPALTTSDNDNSELEISNQSILGKRIREDKSVEMDEINVDYTKHQLLKAYCTLLSKLQYHPVEEESQRARHMITMLRWHVVDQEMFNSVGWTKIPQKHFVSKPSFSLRLVSNVLKQHSNNQLHLAEQLLQNLIMNNRIENSDHSWMSTAVTSIMQFFSQKLDDKYFDIDALTVVSVVSSIILYKPTPCYGLGSSPSENHIKPELWTKIFSNVFTLDKTKFVPVWELHHLISGNGGEGSAQSDFSAIVTNHNDLQFPFFLVKFERGGFEIHKDNVVVVSEAVYEFNRILTLAHDLSEEEVDRTRIHLVNDTRISFSTITPVFNQKESTFVYLNNDKILSYNLITNDMENNIENVLQLVVYLRETICEDGLWIETILNREPTRYDYELKALLPKLPNEAFKSRTSETKFTPLSKRGRCVFSEYT</sequence>
<dbReference type="EMBL" id="CAJVQB010008427">
    <property type="protein sequence ID" value="CAG8718747.1"/>
    <property type="molecule type" value="Genomic_DNA"/>
</dbReference>
<accession>A0ABN7V395</accession>
<comment type="caution">
    <text evidence="1">The sequence shown here is derived from an EMBL/GenBank/DDBJ whole genome shotgun (WGS) entry which is preliminary data.</text>
</comment>
<organism evidence="1 2">
    <name type="scientific">Gigaspora margarita</name>
    <dbReference type="NCBI Taxonomy" id="4874"/>
    <lineage>
        <taxon>Eukaryota</taxon>
        <taxon>Fungi</taxon>
        <taxon>Fungi incertae sedis</taxon>
        <taxon>Mucoromycota</taxon>
        <taxon>Glomeromycotina</taxon>
        <taxon>Glomeromycetes</taxon>
        <taxon>Diversisporales</taxon>
        <taxon>Gigasporaceae</taxon>
        <taxon>Gigaspora</taxon>
    </lineage>
</organism>